<evidence type="ECO:0000313" key="2">
    <source>
        <dbReference type="EnsemblPlants" id="ORUFI03G32180.5"/>
    </source>
</evidence>
<keyword evidence="3" id="KW-1185">Reference proteome</keyword>
<dbReference type="EnsemblPlants" id="ORUFI03G32180.5">
    <property type="protein sequence ID" value="ORUFI03G32180.5"/>
    <property type="gene ID" value="ORUFI03G32180"/>
</dbReference>
<feature type="region of interest" description="Disordered" evidence="1">
    <location>
        <begin position="1"/>
        <end position="89"/>
    </location>
</feature>
<evidence type="ECO:0000313" key="3">
    <source>
        <dbReference type="Proteomes" id="UP000008022"/>
    </source>
</evidence>
<dbReference type="Gramene" id="ORUFI03G32180.5">
    <property type="protein sequence ID" value="ORUFI03G32180.5"/>
    <property type="gene ID" value="ORUFI03G32180"/>
</dbReference>
<reference evidence="3" key="1">
    <citation type="submission" date="2013-06" db="EMBL/GenBank/DDBJ databases">
        <authorList>
            <person name="Zhao Q."/>
        </authorList>
    </citation>
    <scope>NUCLEOTIDE SEQUENCE</scope>
    <source>
        <strain evidence="3">cv. W1943</strain>
    </source>
</reference>
<feature type="compositionally biased region" description="Low complexity" evidence="1">
    <location>
        <begin position="62"/>
        <end position="71"/>
    </location>
</feature>
<dbReference type="Proteomes" id="UP000008022">
    <property type="component" value="Unassembled WGS sequence"/>
</dbReference>
<reference evidence="2" key="2">
    <citation type="submission" date="2015-06" db="UniProtKB">
        <authorList>
            <consortium name="EnsemblPlants"/>
        </authorList>
    </citation>
    <scope>IDENTIFICATION</scope>
</reference>
<dbReference type="HOGENOM" id="CLU_1404520_0_0_1"/>
<accession>A0A0E0P027</accession>
<proteinExistence type="predicted"/>
<sequence length="194" mass="20526">MTAAAKDGVEAGVRPGSHRKEATAGWSTSAHRARRSSAVAAISQGTVHPPPRPRRPVERTKQQSQSKGQSGVPPASDLPNPSSSAEYIASPSAVRRRGRFSSTSSSSSVSLPLLPFLALLLFLAPSDLSLGFLARTDSSSPCCCCCLRFLPDDLATKTQDPFFPPPSVYGISAISSSGFDSSIKQKVYLQGRLH</sequence>
<organism evidence="2 3">
    <name type="scientific">Oryza rufipogon</name>
    <name type="common">Brownbeard rice</name>
    <name type="synonym">Asian wild rice</name>
    <dbReference type="NCBI Taxonomy" id="4529"/>
    <lineage>
        <taxon>Eukaryota</taxon>
        <taxon>Viridiplantae</taxon>
        <taxon>Streptophyta</taxon>
        <taxon>Embryophyta</taxon>
        <taxon>Tracheophyta</taxon>
        <taxon>Spermatophyta</taxon>
        <taxon>Magnoliopsida</taxon>
        <taxon>Liliopsida</taxon>
        <taxon>Poales</taxon>
        <taxon>Poaceae</taxon>
        <taxon>BOP clade</taxon>
        <taxon>Oryzoideae</taxon>
        <taxon>Oryzeae</taxon>
        <taxon>Oryzinae</taxon>
        <taxon>Oryza</taxon>
    </lineage>
</organism>
<evidence type="ECO:0000256" key="1">
    <source>
        <dbReference type="SAM" id="MobiDB-lite"/>
    </source>
</evidence>
<name>A0A0E0P027_ORYRU</name>
<dbReference type="AlphaFoldDB" id="A0A0E0P027"/>
<protein>
    <submittedName>
        <fullName evidence="2">Uncharacterized protein</fullName>
    </submittedName>
</protein>